<keyword evidence="4" id="KW-0732">Signal</keyword>
<dbReference type="InterPro" id="IPR013783">
    <property type="entry name" value="Ig-like_fold"/>
</dbReference>
<evidence type="ECO:0000313" key="10">
    <source>
        <dbReference type="Proteomes" id="UP000633814"/>
    </source>
</evidence>
<accession>A0ABS8C7J4</accession>
<evidence type="ECO:0000259" key="5">
    <source>
        <dbReference type="Pfam" id="PF00703"/>
    </source>
</evidence>
<proteinExistence type="inferred from homology"/>
<comment type="caution">
    <text evidence="9">The sequence shown here is derived from an EMBL/GenBank/DDBJ whole genome shotgun (WGS) entry which is preliminary data.</text>
</comment>
<name>A0ABS8C7J4_9ALTE</name>
<dbReference type="InterPro" id="IPR006101">
    <property type="entry name" value="Glyco_hydro_2"/>
</dbReference>
<reference evidence="9 10" key="1">
    <citation type="submission" date="2021-10" db="EMBL/GenBank/DDBJ databases">
        <title>Alishewanella koreense sp. nov. isolated from seawater of southwestern coast in South Korea and the proposal for the reclassification of Rheinheimera perlucida and Rheinheimera tuosuensis as Arsukibacterium perlucida and Arsukibacterium tuosuensis.</title>
        <authorList>
            <person name="Kim K.H."/>
            <person name="Ruan W."/>
            <person name="Kim K.R."/>
            <person name="Baek J.H."/>
            <person name="Jeon C.O."/>
        </authorList>
    </citation>
    <scope>NUCLEOTIDE SEQUENCE [LARGE SCALE GENOMIC DNA]</scope>
    <source>
        <strain evidence="9 10">16-MA</strain>
    </source>
</reference>
<gene>
    <name evidence="9" type="ORF">JAO78_016040</name>
</gene>
<keyword evidence="2 9" id="KW-0378">Hydrolase</keyword>
<dbReference type="Pfam" id="PF16355">
    <property type="entry name" value="DUF4982"/>
    <property type="match status" value="1"/>
</dbReference>
<dbReference type="SUPFAM" id="SSF51445">
    <property type="entry name" value="(Trans)glycosidases"/>
    <property type="match status" value="1"/>
</dbReference>
<feature type="non-terminal residue" evidence="9">
    <location>
        <position position="785"/>
    </location>
</feature>
<feature type="domain" description="Glycoside hydrolase family 2 immunoglobulin-like beta-sandwich" evidence="5">
    <location>
        <begin position="205"/>
        <end position="311"/>
    </location>
</feature>
<organism evidence="9 10">
    <name type="scientific">Alishewanella maricola</name>
    <dbReference type="NCBI Taxonomy" id="2795740"/>
    <lineage>
        <taxon>Bacteria</taxon>
        <taxon>Pseudomonadati</taxon>
        <taxon>Pseudomonadota</taxon>
        <taxon>Gammaproteobacteria</taxon>
        <taxon>Alteromonadales</taxon>
        <taxon>Alteromonadaceae</taxon>
        <taxon>Alishewanella</taxon>
    </lineage>
</organism>
<evidence type="ECO:0000313" key="9">
    <source>
        <dbReference type="EMBL" id="MCB5228316.1"/>
    </source>
</evidence>
<dbReference type="Gene3D" id="3.20.20.80">
    <property type="entry name" value="Glycosidases"/>
    <property type="match status" value="1"/>
</dbReference>
<dbReference type="GO" id="GO:0016787">
    <property type="term" value="F:hydrolase activity"/>
    <property type="evidence" value="ECO:0007669"/>
    <property type="project" value="UniProtKB-KW"/>
</dbReference>
<dbReference type="Pfam" id="PF02837">
    <property type="entry name" value="Glyco_hydro_2_N"/>
    <property type="match status" value="1"/>
</dbReference>
<keyword evidence="10" id="KW-1185">Reference proteome</keyword>
<dbReference type="Pfam" id="PF00703">
    <property type="entry name" value="Glyco_hydro_2"/>
    <property type="match status" value="1"/>
</dbReference>
<dbReference type="InterPro" id="IPR006102">
    <property type="entry name" value="Ig-like_GH2"/>
</dbReference>
<dbReference type="Proteomes" id="UP000633814">
    <property type="component" value="Unassembled WGS sequence"/>
</dbReference>
<dbReference type="InterPro" id="IPR017853">
    <property type="entry name" value="GH"/>
</dbReference>
<dbReference type="InterPro" id="IPR032311">
    <property type="entry name" value="DUF4982"/>
</dbReference>
<evidence type="ECO:0000256" key="4">
    <source>
        <dbReference type="SAM" id="SignalP"/>
    </source>
</evidence>
<protein>
    <submittedName>
        <fullName evidence="9">Glycoside hydrolase family 2 protein</fullName>
    </submittedName>
</protein>
<dbReference type="InterPro" id="IPR006103">
    <property type="entry name" value="Glyco_hydro_2_cat"/>
</dbReference>
<dbReference type="PANTHER" id="PTHR42732">
    <property type="entry name" value="BETA-GALACTOSIDASE"/>
    <property type="match status" value="1"/>
</dbReference>
<evidence type="ECO:0000256" key="3">
    <source>
        <dbReference type="ARBA" id="ARBA00023295"/>
    </source>
</evidence>
<sequence>MVIARNSDIPLLLQSISGRIIYAFLMLLLAFLSTTSVQAHANDAHMNLRQTQLFNKNWQYLQHHTTDVNVALAQKNWQSVELPHSWNTTDSIDPLPGYRRSASWYRTSLTPATKQRRILHFEGANMRSSVYVNGHLAGEHVGGYLGFDIELTPWLLQENVNEILVRVDNSYNPNLIPSQKADFVLFGGITRDVWLKTLPDTFLQQLEVSTSQVQTGKPGTEFSITINSTNLERRTLILKSKILAPDNSEVALNQQSIEFESQLQTFQIKMPNIFNPELWSVDSPKLYRLQAAIYDKEGNLLDQIDERFGYRWFEMRPHQGFFLNGKKLLIRGTHRHEEIAGKGSAMSNEQHRADMQQIKAMGANFVRLAHYPQDPEIYHAADELGLILWDELPWVRGGKGGKEWEYNTERYLKQQIKQNYNHPSIAFWSLGNEMDWEEDFPGGGSPEIVTPYLRKLNALVKMLDKSRLTTLRKYPPGADIVDAYSPSIWMGWYGGAYGQYGDALAATMKQYPHFIHMEYGGSSHVGRHTESPIGQNGFNEMQVSAQDAMNQAGTTSIANASDWNESYIVDLFDWHLKLSESTPGFAGNAQWAFRDFATPLRPENPIPYVNQKGLLTRDGKPKDAYYVFASYWSDTPFCYIMSKTWTKRQGSKNGRPVRVYCNTNTAELFLNGQSLGVKKRDVTIFPAAGLVWEVPFIKGANELKVIGKIDNKVVEDNLKVEYEPTPHGKLKRVELTYSNLEDGSLLIAAEALDEDGLRVLNFNERAFFSNLTDSGFFSTHQGTPT</sequence>
<dbReference type="PRINTS" id="PR00132">
    <property type="entry name" value="GLHYDRLASE2"/>
</dbReference>
<dbReference type="Pfam" id="PF02836">
    <property type="entry name" value="Glyco_hydro_2_C"/>
    <property type="match status" value="1"/>
</dbReference>
<feature type="domain" description="DUF4982" evidence="8">
    <location>
        <begin position="656"/>
        <end position="714"/>
    </location>
</feature>
<dbReference type="RefSeq" id="WP_226752371.1">
    <property type="nucleotide sequence ID" value="NZ_JAEINI020000020.1"/>
</dbReference>
<dbReference type="InterPro" id="IPR008979">
    <property type="entry name" value="Galactose-bd-like_sf"/>
</dbReference>
<evidence type="ECO:0000256" key="2">
    <source>
        <dbReference type="ARBA" id="ARBA00022801"/>
    </source>
</evidence>
<dbReference type="SUPFAM" id="SSF49785">
    <property type="entry name" value="Galactose-binding domain-like"/>
    <property type="match status" value="1"/>
</dbReference>
<dbReference type="Gene3D" id="2.60.40.10">
    <property type="entry name" value="Immunoglobulins"/>
    <property type="match status" value="2"/>
</dbReference>
<dbReference type="PANTHER" id="PTHR42732:SF1">
    <property type="entry name" value="BETA-MANNOSIDASE"/>
    <property type="match status" value="1"/>
</dbReference>
<dbReference type="InterPro" id="IPR051913">
    <property type="entry name" value="GH2_Domain-Containing"/>
</dbReference>
<feature type="chain" id="PRO_5045487450" evidence="4">
    <location>
        <begin position="42"/>
        <end position="785"/>
    </location>
</feature>
<dbReference type="InterPro" id="IPR036156">
    <property type="entry name" value="Beta-gal/glucu_dom_sf"/>
</dbReference>
<evidence type="ECO:0000259" key="6">
    <source>
        <dbReference type="Pfam" id="PF02836"/>
    </source>
</evidence>
<feature type="signal peptide" evidence="4">
    <location>
        <begin position="1"/>
        <end position="41"/>
    </location>
</feature>
<comment type="similarity">
    <text evidence="1">Belongs to the glycosyl hydrolase 2 family.</text>
</comment>
<dbReference type="InterPro" id="IPR006104">
    <property type="entry name" value="Glyco_hydro_2_N"/>
</dbReference>
<dbReference type="SUPFAM" id="SSF49303">
    <property type="entry name" value="beta-Galactosidase/glucuronidase domain"/>
    <property type="match status" value="1"/>
</dbReference>
<keyword evidence="3" id="KW-0326">Glycosidase</keyword>
<evidence type="ECO:0000256" key="1">
    <source>
        <dbReference type="ARBA" id="ARBA00007401"/>
    </source>
</evidence>
<dbReference type="Gene3D" id="2.60.120.260">
    <property type="entry name" value="Galactose-binding domain-like"/>
    <property type="match status" value="1"/>
</dbReference>
<feature type="domain" description="Glycosyl hydrolases family 2 sugar binding" evidence="7">
    <location>
        <begin position="114"/>
        <end position="199"/>
    </location>
</feature>
<feature type="domain" description="Glycoside hydrolase family 2 catalytic" evidence="6">
    <location>
        <begin position="320"/>
        <end position="627"/>
    </location>
</feature>
<dbReference type="EMBL" id="JAEINI020000020">
    <property type="protein sequence ID" value="MCB5228316.1"/>
    <property type="molecule type" value="Genomic_DNA"/>
</dbReference>
<evidence type="ECO:0000259" key="7">
    <source>
        <dbReference type="Pfam" id="PF02837"/>
    </source>
</evidence>
<evidence type="ECO:0000259" key="8">
    <source>
        <dbReference type="Pfam" id="PF16355"/>
    </source>
</evidence>